<evidence type="ECO:0000256" key="11">
    <source>
        <dbReference type="ARBA" id="ARBA00023180"/>
    </source>
</evidence>
<dbReference type="InterPro" id="IPR011009">
    <property type="entry name" value="Kinase-like_dom_sf"/>
</dbReference>
<keyword evidence="11" id="KW-0325">Glycoprotein</keyword>
<keyword evidence="7" id="KW-0418">Kinase</keyword>
<keyword evidence="6 12" id="KW-0547">Nucleotide-binding</keyword>
<dbReference type="GO" id="GO:0005524">
    <property type="term" value="F:ATP binding"/>
    <property type="evidence" value="ECO:0007669"/>
    <property type="project" value="UniProtKB-UniRule"/>
</dbReference>
<keyword evidence="3" id="KW-0808">Transferase</keyword>
<feature type="binding site" evidence="12">
    <location>
        <position position="342"/>
    </location>
    <ligand>
        <name>ATP</name>
        <dbReference type="ChEBI" id="CHEBI:30616"/>
    </ligand>
</feature>
<accession>A0A5D2CVH1</accession>
<evidence type="ECO:0000256" key="2">
    <source>
        <dbReference type="ARBA" id="ARBA00022527"/>
    </source>
</evidence>
<keyword evidence="15" id="KW-1185">Reference proteome</keyword>
<dbReference type="FunFam" id="3.30.200.20:FF:000178">
    <property type="entry name" value="serine/threonine-protein kinase PBS1-like"/>
    <property type="match status" value="1"/>
</dbReference>
<dbReference type="Gene3D" id="1.10.510.10">
    <property type="entry name" value="Transferase(Phosphotransferase) domain 1"/>
    <property type="match status" value="1"/>
</dbReference>
<evidence type="ECO:0000256" key="10">
    <source>
        <dbReference type="ARBA" id="ARBA00023136"/>
    </source>
</evidence>
<keyword evidence="10" id="KW-0472">Membrane</keyword>
<dbReference type="Pfam" id="PF00069">
    <property type="entry name" value="Pkinase"/>
    <property type="match status" value="1"/>
</dbReference>
<keyword evidence="4" id="KW-0812">Transmembrane</keyword>
<proteinExistence type="predicted"/>
<evidence type="ECO:0000256" key="7">
    <source>
        <dbReference type="ARBA" id="ARBA00022777"/>
    </source>
</evidence>
<dbReference type="SMART" id="SM00220">
    <property type="entry name" value="S_TKc"/>
    <property type="match status" value="1"/>
</dbReference>
<dbReference type="EMBL" id="CM017704">
    <property type="protein sequence ID" value="TYG72225.1"/>
    <property type="molecule type" value="Genomic_DNA"/>
</dbReference>
<evidence type="ECO:0000313" key="15">
    <source>
        <dbReference type="Proteomes" id="UP000323506"/>
    </source>
</evidence>
<dbReference type="GO" id="GO:0030247">
    <property type="term" value="F:polysaccharide binding"/>
    <property type="evidence" value="ECO:0007669"/>
    <property type="project" value="InterPro"/>
</dbReference>
<evidence type="ECO:0000256" key="4">
    <source>
        <dbReference type="ARBA" id="ARBA00022692"/>
    </source>
</evidence>
<evidence type="ECO:0000313" key="14">
    <source>
        <dbReference type="EMBL" id="TYG72225.1"/>
    </source>
</evidence>
<dbReference type="PROSITE" id="PS00107">
    <property type="entry name" value="PROTEIN_KINASE_ATP"/>
    <property type="match status" value="1"/>
</dbReference>
<evidence type="ECO:0000256" key="3">
    <source>
        <dbReference type="ARBA" id="ARBA00022679"/>
    </source>
</evidence>
<evidence type="ECO:0000256" key="5">
    <source>
        <dbReference type="ARBA" id="ARBA00022729"/>
    </source>
</evidence>
<comment type="subcellular location">
    <subcellularLocation>
        <location evidence="1">Membrane</location>
        <topology evidence="1">Single-pass type I membrane protein</topology>
    </subcellularLocation>
</comment>
<evidence type="ECO:0000259" key="13">
    <source>
        <dbReference type="PROSITE" id="PS50011"/>
    </source>
</evidence>
<evidence type="ECO:0000256" key="9">
    <source>
        <dbReference type="ARBA" id="ARBA00022989"/>
    </source>
</evidence>
<keyword evidence="9" id="KW-1133">Transmembrane helix</keyword>
<evidence type="ECO:0000256" key="1">
    <source>
        <dbReference type="ARBA" id="ARBA00004479"/>
    </source>
</evidence>
<organism evidence="14 15">
    <name type="scientific">Gossypium darwinii</name>
    <name type="common">Darwin's cotton</name>
    <name type="synonym">Gossypium barbadense var. darwinii</name>
    <dbReference type="NCBI Taxonomy" id="34276"/>
    <lineage>
        <taxon>Eukaryota</taxon>
        <taxon>Viridiplantae</taxon>
        <taxon>Streptophyta</taxon>
        <taxon>Embryophyta</taxon>
        <taxon>Tracheophyta</taxon>
        <taxon>Spermatophyta</taxon>
        <taxon>Magnoliopsida</taxon>
        <taxon>eudicotyledons</taxon>
        <taxon>Gunneridae</taxon>
        <taxon>Pentapetalae</taxon>
        <taxon>rosids</taxon>
        <taxon>malvids</taxon>
        <taxon>Malvales</taxon>
        <taxon>Malvaceae</taxon>
        <taxon>Malvoideae</taxon>
        <taxon>Gossypium</taxon>
    </lineage>
</organism>
<dbReference type="Pfam" id="PF13947">
    <property type="entry name" value="GUB_WAK_bind"/>
    <property type="match status" value="1"/>
</dbReference>
<keyword evidence="5" id="KW-0732">Signal</keyword>
<dbReference type="GO" id="GO:0016020">
    <property type="term" value="C:membrane"/>
    <property type="evidence" value="ECO:0007669"/>
    <property type="project" value="UniProtKB-SubCell"/>
</dbReference>
<dbReference type="GO" id="GO:0004674">
    <property type="term" value="F:protein serine/threonine kinase activity"/>
    <property type="evidence" value="ECO:0007669"/>
    <property type="project" value="UniProtKB-KW"/>
</dbReference>
<gene>
    <name evidence="14" type="ORF">ES288_D04G003100v1</name>
</gene>
<dbReference type="Gene3D" id="3.30.200.20">
    <property type="entry name" value="Phosphorylase Kinase, domain 1"/>
    <property type="match status" value="1"/>
</dbReference>
<dbReference type="PROSITE" id="PS50011">
    <property type="entry name" value="PROTEIN_KINASE_DOM"/>
    <property type="match status" value="1"/>
</dbReference>
<dbReference type="InterPro" id="IPR025287">
    <property type="entry name" value="WAK_GUB"/>
</dbReference>
<dbReference type="SUPFAM" id="SSF56112">
    <property type="entry name" value="Protein kinase-like (PK-like)"/>
    <property type="match status" value="1"/>
</dbReference>
<name>A0A5D2CVH1_GOSDA</name>
<dbReference type="FunFam" id="1.10.510.10:FF:000590">
    <property type="entry name" value="PR5-like receptor kinase"/>
    <property type="match status" value="1"/>
</dbReference>
<dbReference type="PROSITE" id="PS00108">
    <property type="entry name" value="PROTEIN_KINASE_ST"/>
    <property type="match status" value="1"/>
</dbReference>
<protein>
    <recommendedName>
        <fullName evidence="13">Protein kinase domain-containing protein</fullName>
    </recommendedName>
</protein>
<reference evidence="14 15" key="1">
    <citation type="submission" date="2019-06" db="EMBL/GenBank/DDBJ databases">
        <title>WGS assembly of Gossypium darwinii.</title>
        <authorList>
            <person name="Chen Z.J."/>
            <person name="Sreedasyam A."/>
            <person name="Ando A."/>
            <person name="Song Q."/>
            <person name="De L."/>
            <person name="Hulse-Kemp A."/>
            <person name="Ding M."/>
            <person name="Ye W."/>
            <person name="Kirkbride R."/>
            <person name="Jenkins J."/>
            <person name="Plott C."/>
            <person name="Lovell J."/>
            <person name="Lin Y.-M."/>
            <person name="Vaughn R."/>
            <person name="Liu B."/>
            <person name="Li W."/>
            <person name="Simpson S."/>
            <person name="Scheffler B."/>
            <person name="Saski C."/>
            <person name="Grover C."/>
            <person name="Hu G."/>
            <person name="Conover J."/>
            <person name="Carlson J."/>
            <person name="Shu S."/>
            <person name="Boston L."/>
            <person name="Williams M."/>
            <person name="Peterson D."/>
            <person name="Mcgee K."/>
            <person name="Jones D."/>
            <person name="Wendel J."/>
            <person name="Stelly D."/>
            <person name="Grimwood J."/>
            <person name="Schmutz J."/>
        </authorList>
    </citation>
    <scope>NUCLEOTIDE SEQUENCE [LARGE SCALE GENOMIC DNA]</scope>
    <source>
        <strain evidence="14">1808015.09</strain>
    </source>
</reference>
<sequence>MNDWHFTLKNIPLFISSSELHRNLMMLRPRLVLFSVFALTLSLSPDVSDGRAGKSNHCNPSLSGHVNISHPFRLKGQPRGCGDRRFELECKRNRTSFPTKYGNFYVLNISYVYGTLRLVDVSLVDENCSIPRSSIVYSPYSYQEDINYGRHTMYLVNCTTRMKSSSVYVDASRCPTNSSSSPWTYFYFPVSFSNISDFHHSCRFIAQFPVMLSNISGLSPSYIYKNLLEGVDVYWYIPYTDWTLNPILKVLVNYLLLPITAYIVSNVAFLLPGIFGHYPFGKGATFVCLAVSGIFQNNLIPIRYSYSEIKRITEGFKVKLGQGGYGSVFKGKLRSGRLVAIKMLDKSKANGEDFINEVATIGRIHHINVVQLIGFCVERSKQALVYDFMVNGSLDKIIFSKENCTLSWQKLFDVALGVARGIEYLHRGCQMQILHFDIKPHNILLDENFIPKVSDFGLAKLYSVDDSIISLTAARGTLGYIAPELFYRNIGGISYKADIYSFGMLLMEMVGRRKNLNAFDDHSSQIYFPSWIYDRFEQRENIELGDVTEVDDKIARKMIMVAFWCIQMNPTNRPSMSKVLEMLENELDQLELPSRPSLFSLEKSIEDHVSKNVSEEPSTSKSCVDL</sequence>
<evidence type="ECO:0000256" key="8">
    <source>
        <dbReference type="ARBA" id="ARBA00022840"/>
    </source>
</evidence>
<dbReference type="InterPro" id="IPR008271">
    <property type="entry name" value="Ser/Thr_kinase_AS"/>
</dbReference>
<dbReference type="AlphaFoldDB" id="A0A5D2CVH1"/>
<keyword evidence="8 12" id="KW-0067">ATP-binding</keyword>
<evidence type="ECO:0000256" key="12">
    <source>
        <dbReference type="PROSITE-ProRule" id="PRU10141"/>
    </source>
</evidence>
<keyword evidence="2" id="KW-0723">Serine/threonine-protein kinase</keyword>
<dbReference type="PANTHER" id="PTHR27009">
    <property type="entry name" value="RUST RESISTANCE KINASE LR10-RELATED"/>
    <property type="match status" value="1"/>
</dbReference>
<evidence type="ECO:0000256" key="6">
    <source>
        <dbReference type="ARBA" id="ARBA00022741"/>
    </source>
</evidence>
<dbReference type="InterPro" id="IPR000719">
    <property type="entry name" value="Prot_kinase_dom"/>
</dbReference>
<dbReference type="InterPro" id="IPR045874">
    <property type="entry name" value="LRK10/LRL21-25-like"/>
</dbReference>
<dbReference type="Proteomes" id="UP000323506">
    <property type="component" value="Chromosome D04"/>
</dbReference>
<dbReference type="InterPro" id="IPR017441">
    <property type="entry name" value="Protein_kinase_ATP_BS"/>
</dbReference>
<feature type="domain" description="Protein kinase" evidence="13">
    <location>
        <begin position="314"/>
        <end position="587"/>
    </location>
</feature>